<protein>
    <submittedName>
        <fullName evidence="2">Class A beta-lactamase-related serine hydrolase</fullName>
    </submittedName>
</protein>
<dbReference type="PANTHER" id="PTHR35333:SF3">
    <property type="entry name" value="BETA-LACTAMASE-TYPE TRANSPEPTIDASE FOLD CONTAINING PROTEIN"/>
    <property type="match status" value="1"/>
</dbReference>
<comment type="caution">
    <text evidence="2">The sequence shown here is derived from an EMBL/GenBank/DDBJ whole genome shotgun (WGS) entry which is preliminary data.</text>
</comment>
<reference evidence="2" key="1">
    <citation type="journal article" date="2021" name="PeerJ">
        <title>Extensive microbial diversity within the chicken gut microbiome revealed by metagenomics and culture.</title>
        <authorList>
            <person name="Gilroy R."/>
            <person name="Ravi A."/>
            <person name="Getino M."/>
            <person name="Pursley I."/>
            <person name="Horton D.L."/>
            <person name="Alikhan N.F."/>
            <person name="Baker D."/>
            <person name="Gharbi K."/>
            <person name="Hall N."/>
            <person name="Watson M."/>
            <person name="Adriaenssens E.M."/>
            <person name="Foster-Nyarko E."/>
            <person name="Jarju S."/>
            <person name="Secka A."/>
            <person name="Antonio M."/>
            <person name="Oren A."/>
            <person name="Chaudhuri R.R."/>
            <person name="La Ragione R."/>
            <person name="Hildebrand F."/>
            <person name="Pallen M.J."/>
        </authorList>
    </citation>
    <scope>NUCLEOTIDE SEQUENCE</scope>
    <source>
        <strain evidence="2">ChiHjej13B12-4958</strain>
    </source>
</reference>
<dbReference type="GO" id="GO:0046677">
    <property type="term" value="P:response to antibiotic"/>
    <property type="evidence" value="ECO:0007669"/>
    <property type="project" value="InterPro"/>
</dbReference>
<sequence>MTVLLEHTRDRIRSEFTTAGCDGWVWAQLTGKPSTGRGLGGTHTVPTASMYKMHLLGAACRGIDEGRVDPMSRVSVAPQDGPRGGVGFGWYTDGIELSVRDLMRQMVMVSDNVAARRLYRLLDEVAPGVVDRFINDLGLTATTVAGSTAVISGHTVAGRPGSAEQDAVLHVRDHPGADTDPVAFHSTSTAKELCAVIDWFWCDSPPVGSARMLGRQILGQQAWQHRIPSGFPASGVSFHGKTGTIGAFRGETSVVTVDNEPPVTVCVMTRSARTGGNLPTVDSTIGKVARIMVDELRSVL</sequence>
<keyword evidence="2" id="KW-0378">Hydrolase</keyword>
<dbReference type="GO" id="GO:0008800">
    <property type="term" value="F:beta-lactamase activity"/>
    <property type="evidence" value="ECO:0007669"/>
    <property type="project" value="InterPro"/>
</dbReference>
<accession>A0A9D2QF83</accession>
<dbReference type="EMBL" id="DWVP01000013">
    <property type="protein sequence ID" value="HJC84964.1"/>
    <property type="molecule type" value="Genomic_DNA"/>
</dbReference>
<evidence type="ECO:0000259" key="1">
    <source>
        <dbReference type="Pfam" id="PF13354"/>
    </source>
</evidence>
<dbReference type="Pfam" id="PF13354">
    <property type="entry name" value="Beta-lactamase2"/>
    <property type="match status" value="1"/>
</dbReference>
<name>A0A9D2QF83_9CORY</name>
<dbReference type="SUPFAM" id="SSF56601">
    <property type="entry name" value="beta-lactamase/transpeptidase-like"/>
    <property type="match status" value="1"/>
</dbReference>
<dbReference type="InterPro" id="IPR045155">
    <property type="entry name" value="Beta-lactam_cat"/>
</dbReference>
<dbReference type="InterPro" id="IPR000871">
    <property type="entry name" value="Beta-lactam_class-A"/>
</dbReference>
<gene>
    <name evidence="2" type="ORF">H9751_05385</name>
</gene>
<dbReference type="InterPro" id="IPR012338">
    <property type="entry name" value="Beta-lactam/transpept-like"/>
</dbReference>
<dbReference type="PANTHER" id="PTHR35333">
    <property type="entry name" value="BETA-LACTAMASE"/>
    <property type="match status" value="1"/>
</dbReference>
<organism evidence="2 3">
    <name type="scientific">Candidatus Corynebacterium faecigallinarum</name>
    <dbReference type="NCBI Taxonomy" id="2838528"/>
    <lineage>
        <taxon>Bacteria</taxon>
        <taxon>Bacillati</taxon>
        <taxon>Actinomycetota</taxon>
        <taxon>Actinomycetes</taxon>
        <taxon>Mycobacteriales</taxon>
        <taxon>Corynebacteriaceae</taxon>
        <taxon>Corynebacterium</taxon>
    </lineage>
</organism>
<proteinExistence type="predicted"/>
<reference evidence="2" key="2">
    <citation type="submission" date="2021-04" db="EMBL/GenBank/DDBJ databases">
        <authorList>
            <person name="Gilroy R."/>
        </authorList>
    </citation>
    <scope>NUCLEOTIDE SEQUENCE</scope>
    <source>
        <strain evidence="2">ChiHjej13B12-4958</strain>
    </source>
</reference>
<dbReference type="Proteomes" id="UP000823858">
    <property type="component" value="Unassembled WGS sequence"/>
</dbReference>
<evidence type="ECO:0000313" key="3">
    <source>
        <dbReference type="Proteomes" id="UP000823858"/>
    </source>
</evidence>
<evidence type="ECO:0000313" key="2">
    <source>
        <dbReference type="EMBL" id="HJC84964.1"/>
    </source>
</evidence>
<dbReference type="Gene3D" id="3.40.710.10">
    <property type="entry name" value="DD-peptidase/beta-lactamase superfamily"/>
    <property type="match status" value="1"/>
</dbReference>
<dbReference type="AlphaFoldDB" id="A0A9D2QF83"/>
<dbReference type="GO" id="GO:0030655">
    <property type="term" value="P:beta-lactam antibiotic catabolic process"/>
    <property type="evidence" value="ECO:0007669"/>
    <property type="project" value="InterPro"/>
</dbReference>
<feature type="domain" description="Beta-lactamase class A catalytic" evidence="1">
    <location>
        <begin position="37"/>
        <end position="269"/>
    </location>
</feature>